<dbReference type="EMBL" id="UYRX01000094">
    <property type="protein sequence ID" value="VDK73596.1"/>
    <property type="molecule type" value="Genomic_DNA"/>
</dbReference>
<dbReference type="InterPro" id="IPR019354">
    <property type="entry name" value="SMG8-like"/>
</dbReference>
<evidence type="ECO:0000256" key="2">
    <source>
        <dbReference type="ARBA" id="ARBA00023161"/>
    </source>
</evidence>
<dbReference type="PANTHER" id="PTHR13091:SF0">
    <property type="entry name" value="NONSENSE-MEDIATED MRNA DECAY FACTOR SMG8"/>
    <property type="match status" value="1"/>
</dbReference>
<comment type="function">
    <text evidence="4">Involved in nonsense-mediated decay (NMD) of mRNAs containing premature stop codons.</text>
</comment>
<dbReference type="GO" id="GO:0000184">
    <property type="term" value="P:nuclear-transcribed mRNA catabolic process, nonsense-mediated decay"/>
    <property type="evidence" value="ECO:0007669"/>
    <property type="project" value="UniProtKB-UniRule"/>
</dbReference>
<reference evidence="6 7" key="1">
    <citation type="submission" date="2018-08" db="EMBL/GenBank/DDBJ databases">
        <authorList>
            <person name="Laetsch R D."/>
            <person name="Stevens L."/>
            <person name="Kumar S."/>
            <person name="Blaxter L. M."/>
        </authorList>
    </citation>
    <scope>NUCLEOTIDE SEQUENCE [LARGE SCALE GENOMIC DNA]</scope>
</reference>
<dbReference type="Pfam" id="PF10220">
    <property type="entry name" value="Smg8_Smg9"/>
    <property type="match status" value="1"/>
</dbReference>
<feature type="region of interest" description="Disordered" evidence="5">
    <location>
        <begin position="547"/>
        <end position="573"/>
    </location>
</feature>
<dbReference type="Proteomes" id="UP000277928">
    <property type="component" value="Unassembled WGS sequence"/>
</dbReference>
<dbReference type="AlphaFoldDB" id="A0A3P6SFZ4"/>
<accession>A0A3P6SFZ4</accession>
<keyword evidence="7" id="KW-1185">Reference proteome</keyword>
<dbReference type="STRING" id="42156.A0A3P6SFZ4"/>
<feature type="compositionally biased region" description="Polar residues" evidence="5">
    <location>
        <begin position="597"/>
        <end position="609"/>
    </location>
</feature>
<comment type="similarity">
    <text evidence="1 4">Belongs to the SMG8 family.</text>
</comment>
<feature type="region of interest" description="Disordered" evidence="5">
    <location>
        <begin position="624"/>
        <end position="657"/>
    </location>
</feature>
<dbReference type="PANTHER" id="PTHR13091">
    <property type="entry name" value="AMPLIFIED IN BREAST CANCER 2-RELATED"/>
    <property type="match status" value="1"/>
</dbReference>
<evidence type="ECO:0000313" key="7">
    <source>
        <dbReference type="Proteomes" id="UP000277928"/>
    </source>
</evidence>
<evidence type="ECO:0000256" key="5">
    <source>
        <dbReference type="SAM" id="MobiDB-lite"/>
    </source>
</evidence>
<feature type="compositionally biased region" description="Low complexity" evidence="5">
    <location>
        <begin position="557"/>
        <end position="573"/>
    </location>
</feature>
<gene>
    <name evidence="6" type="ORF">NLS_LOCUS2173</name>
</gene>
<protein>
    <recommendedName>
        <fullName evidence="3 4">Nonsense-mediated mRNA decay factor SMG8</fullName>
    </recommendedName>
</protein>
<feature type="region of interest" description="Disordered" evidence="5">
    <location>
        <begin position="591"/>
        <end position="610"/>
    </location>
</feature>
<sequence length="979" mass="112282">MESDHLLLGDLKVSVSWMRNGLAESLWKWLTESAYNLDMFKQRRVVVVGIVGKGSSDCSKADPINQLLGRPVFMQQIPSEGSTASIEAYYESEWSVLFLHLFGYGDLCSLEYFVRNNDGDGKDFFECLSHQEIDYTRCLTFLLLYSHILIYMEPGCRFDQNCCRDLKRANELRRFCQKEIGTKLSAVTGFPQGWSAEGRLAQPRCLFAFHRHLLRGDLNSSRKRELRSKLVDKLEQQIYRCMQLYGLVTTSDKDCPCSLPKSAEQSVYLFSAAESSHDVIRSSLLMLIERGNGKEGNDGSGKKDKEDRNDFGEFLQSHINLVRQDEERKRYLYEIPMLKWLLIGGKIVYYQLFQMRIINDEKIYKLTSPELQFSKSMEDTYIGQAKAVYQNSNKDTRDFEKRKSQVFTKAEHEAKLGRALEHLECIYHGTRLEKAKEKLKLECETLWTSQKACEFVSLTGNECCLPVHYSLSDVEVPASKRVAHSSGARFLSTCNCGHSQALRNDPFSLREANYDFYMQSQFTCCKNMEQYEFEVFKHDDVNDRSLAMDSLPDKSQKSISSSEHSFSGSSSTSIGENYLKMLLDRDNPLEDDEMQRESIQSPFKSNLCTEGTDIDDVEKELEEKKVLASSGAEKCGEEQSPEEMDNNDDEDEEEYARAEEAEQLFLGTKHHRAHMDDYESWSQEDEETVLEAEAQVSYLDDDDVQLRGPDVDNSDKLNSTAMNFEEELVMLKKLCKGQFLECVPNTESPSRKPLFPSWSLLCLGTSSLYSHKAGLRDMPNFKSGMQFLLPIDVFVTVDPEKWDIDMKEIMGDSYGVRSKRPVKMIKNNREKVKLFVGFEYECPRGHRFMIQDIHANARLKIVSNSKESGSALIRSDLPLWTKCTCRRLPQVNAQLMRLHVVTPKAPVTVILNPRVQPTSKEPIYHIGEAPIHLEWARYYILRFPYVYAGPHGPVQRPGEATMSGKLLANCVEVLYIPMH</sequence>
<feature type="compositionally biased region" description="Acidic residues" evidence="5">
    <location>
        <begin position="639"/>
        <end position="654"/>
    </location>
</feature>
<name>A0A3P6SFZ4_LITSI</name>
<keyword evidence="2 4" id="KW-0866">Nonsense-mediated mRNA decay</keyword>
<organism evidence="6 7">
    <name type="scientific">Litomosoides sigmodontis</name>
    <name type="common">Filarial nematode worm</name>
    <dbReference type="NCBI Taxonomy" id="42156"/>
    <lineage>
        <taxon>Eukaryota</taxon>
        <taxon>Metazoa</taxon>
        <taxon>Ecdysozoa</taxon>
        <taxon>Nematoda</taxon>
        <taxon>Chromadorea</taxon>
        <taxon>Rhabditida</taxon>
        <taxon>Spirurina</taxon>
        <taxon>Spiruromorpha</taxon>
        <taxon>Filarioidea</taxon>
        <taxon>Onchocercidae</taxon>
        <taxon>Litomosoides</taxon>
    </lineage>
</organism>
<dbReference type="OrthoDB" id="63589at2759"/>
<evidence type="ECO:0000256" key="4">
    <source>
        <dbReference type="RuleBase" id="RU367133"/>
    </source>
</evidence>
<proteinExistence type="inferred from homology"/>
<evidence type="ECO:0000313" key="6">
    <source>
        <dbReference type="EMBL" id="VDK73596.1"/>
    </source>
</evidence>
<evidence type="ECO:0000256" key="1">
    <source>
        <dbReference type="ARBA" id="ARBA00006443"/>
    </source>
</evidence>
<evidence type="ECO:0000256" key="3">
    <source>
        <dbReference type="ARBA" id="ARBA00029509"/>
    </source>
</evidence>
<dbReference type="OMA" id="MHSGCPK"/>